<keyword evidence="3" id="KW-1185">Reference proteome</keyword>
<gene>
    <name evidence="2" type="ORF">B0T19DRAFT_452191</name>
</gene>
<protein>
    <submittedName>
        <fullName evidence="2">Uncharacterized protein</fullName>
    </submittedName>
</protein>
<name>A0AAE0MLB4_9PEZI</name>
<accession>A0AAE0MLB4</accession>
<feature type="region of interest" description="Disordered" evidence="1">
    <location>
        <begin position="807"/>
        <end position="892"/>
    </location>
</feature>
<reference evidence="2" key="1">
    <citation type="journal article" date="2023" name="Mol. Phylogenet. Evol.">
        <title>Genome-scale phylogeny and comparative genomics of the fungal order Sordariales.</title>
        <authorList>
            <person name="Hensen N."/>
            <person name="Bonometti L."/>
            <person name="Westerberg I."/>
            <person name="Brannstrom I.O."/>
            <person name="Guillou S."/>
            <person name="Cros-Aarteil S."/>
            <person name="Calhoun S."/>
            <person name="Haridas S."/>
            <person name="Kuo A."/>
            <person name="Mondo S."/>
            <person name="Pangilinan J."/>
            <person name="Riley R."/>
            <person name="LaButti K."/>
            <person name="Andreopoulos B."/>
            <person name="Lipzen A."/>
            <person name="Chen C."/>
            <person name="Yan M."/>
            <person name="Daum C."/>
            <person name="Ng V."/>
            <person name="Clum A."/>
            <person name="Steindorff A."/>
            <person name="Ohm R.A."/>
            <person name="Martin F."/>
            <person name="Silar P."/>
            <person name="Natvig D.O."/>
            <person name="Lalanne C."/>
            <person name="Gautier V."/>
            <person name="Ament-Velasquez S.L."/>
            <person name="Kruys A."/>
            <person name="Hutchinson M.I."/>
            <person name="Powell A.J."/>
            <person name="Barry K."/>
            <person name="Miller A.N."/>
            <person name="Grigoriev I.V."/>
            <person name="Debuchy R."/>
            <person name="Gladieux P."/>
            <person name="Hiltunen Thoren M."/>
            <person name="Johannesson H."/>
        </authorList>
    </citation>
    <scope>NUCLEOTIDE SEQUENCE</scope>
    <source>
        <strain evidence="2">SMH4131-1</strain>
    </source>
</reference>
<evidence type="ECO:0000313" key="2">
    <source>
        <dbReference type="EMBL" id="KAK3335284.1"/>
    </source>
</evidence>
<evidence type="ECO:0000313" key="3">
    <source>
        <dbReference type="Proteomes" id="UP001286456"/>
    </source>
</evidence>
<sequence>MEDYGQAHISIPMSAGVNLVSDPRLQPPPPGLFPSTTLPLRLDGNNPPHHGRDFESLFVQGYQTADEALIQYSVKRWKKQVSDERADHTPGTEIAPAHRVFALHGTDDKTVKSLADLDAFHARRVPMVQRALHPWRCVVLFGRLRCTWFGPREKSPSRVMHAQYSLALGGTLHEPAPGIRNLQDFHAGGVFAETRQDILALYDLNGKVVKPHDEFPQNHLQGGLRVNSGFMQDNFLPYQPHEEQSKRPGSSQWGVFEKHTWNKNILLLIPPEDVCSLFSLDFFQYHYEGGAVRGITSHLLDLALDERNPQTKRIWSQGMTYSNARYAIDSIYECLTEQKLRYIMTGALKTQIMRFALEQGQQARMHPQEIQADHQHLFEKACILRGDRDKPPTTEFFNWLRGHIADHPDVFEKIKGGLSNVVRSYNGMSSRLEAVNNLVHARELPWASRESPLFAWAEDILLDPELDLWPLLRSAEDGKALLDVGLFYAPDSYFLNESLRILMPRRVNPNSPRPQAPGRLWPIGFAARILDRGSTRLFRGTQPIDRFRDIADAFVRSEDPWNQMRHTDGLLQIKPCDLARFCYDLAQQNLTETLNGLIDTIVALMASYKGLKLAPVGPVSTEVQMMQGFWIPFLHELLSMFTSRNSTLLDRWVFAPLYKHILRTYACVYVKRQPPFEPDDLKQDTGPIWDHIDEKMALVLDFLHDPTRREARFQWDTKEKRDIRVVTQYVPVDTYIDKSTKPSTLVIYKLSRADPQHHEAWAKRRESFVAEVARFDEAFLKWLLRDAYDRLMSMAYLDRVPGGAAAQPAAQQGAGASPPSARNDMEAEQVSTPGNSPAKKPVRKSQVKPESTGRRRTLDDLEVDASSFSGVDSPAFSPVASPRNRQNKRAKN</sequence>
<feature type="compositionally biased region" description="Low complexity" evidence="1">
    <location>
        <begin position="807"/>
        <end position="821"/>
    </location>
</feature>
<comment type="caution">
    <text evidence="2">The sequence shown here is derived from an EMBL/GenBank/DDBJ whole genome shotgun (WGS) entry which is preliminary data.</text>
</comment>
<organism evidence="2 3">
    <name type="scientific">Cercophora scortea</name>
    <dbReference type="NCBI Taxonomy" id="314031"/>
    <lineage>
        <taxon>Eukaryota</taxon>
        <taxon>Fungi</taxon>
        <taxon>Dikarya</taxon>
        <taxon>Ascomycota</taxon>
        <taxon>Pezizomycotina</taxon>
        <taxon>Sordariomycetes</taxon>
        <taxon>Sordariomycetidae</taxon>
        <taxon>Sordariales</taxon>
        <taxon>Lasiosphaeriaceae</taxon>
        <taxon>Cercophora</taxon>
    </lineage>
</organism>
<dbReference type="AlphaFoldDB" id="A0AAE0MLB4"/>
<evidence type="ECO:0000256" key="1">
    <source>
        <dbReference type="SAM" id="MobiDB-lite"/>
    </source>
</evidence>
<dbReference type="EMBL" id="JAUEPO010000001">
    <property type="protein sequence ID" value="KAK3335284.1"/>
    <property type="molecule type" value="Genomic_DNA"/>
</dbReference>
<reference evidence="2" key="2">
    <citation type="submission" date="2023-06" db="EMBL/GenBank/DDBJ databases">
        <authorList>
            <consortium name="Lawrence Berkeley National Laboratory"/>
            <person name="Haridas S."/>
            <person name="Hensen N."/>
            <person name="Bonometti L."/>
            <person name="Westerberg I."/>
            <person name="Brannstrom I.O."/>
            <person name="Guillou S."/>
            <person name="Cros-Aarteil S."/>
            <person name="Calhoun S."/>
            <person name="Kuo A."/>
            <person name="Mondo S."/>
            <person name="Pangilinan J."/>
            <person name="Riley R."/>
            <person name="Labutti K."/>
            <person name="Andreopoulos B."/>
            <person name="Lipzen A."/>
            <person name="Chen C."/>
            <person name="Yanf M."/>
            <person name="Daum C."/>
            <person name="Ng V."/>
            <person name="Clum A."/>
            <person name="Steindorff A."/>
            <person name="Ohm R."/>
            <person name="Martin F."/>
            <person name="Silar P."/>
            <person name="Natvig D."/>
            <person name="Lalanne C."/>
            <person name="Gautier V."/>
            <person name="Ament-Velasquez S.L."/>
            <person name="Kruys A."/>
            <person name="Hutchinson M.I."/>
            <person name="Powell A.J."/>
            <person name="Barry K."/>
            <person name="Miller A.N."/>
            <person name="Grigoriev I.V."/>
            <person name="Debuchy R."/>
            <person name="Gladieux P."/>
            <person name="Thoren M.H."/>
            <person name="Johannesson H."/>
        </authorList>
    </citation>
    <scope>NUCLEOTIDE SEQUENCE</scope>
    <source>
        <strain evidence="2">SMH4131-1</strain>
    </source>
</reference>
<dbReference type="Proteomes" id="UP001286456">
    <property type="component" value="Unassembled WGS sequence"/>
</dbReference>
<proteinExistence type="predicted"/>